<dbReference type="InterPro" id="IPR036388">
    <property type="entry name" value="WH-like_DNA-bd_sf"/>
</dbReference>
<reference evidence="6" key="1">
    <citation type="journal article" date="2019" name="Int. J. Syst. Evol. Microbiol.">
        <title>The Global Catalogue of Microorganisms (GCM) 10K type strain sequencing project: providing services to taxonomists for standard genome sequencing and annotation.</title>
        <authorList>
            <consortium name="The Broad Institute Genomics Platform"/>
            <consortium name="The Broad Institute Genome Sequencing Center for Infectious Disease"/>
            <person name="Wu L."/>
            <person name="Ma J."/>
        </authorList>
    </citation>
    <scope>NUCLEOTIDE SEQUENCE [LARGE SCALE GENOMIC DNA]</scope>
    <source>
        <strain evidence="6">CGMCC 4.6997</strain>
    </source>
</reference>
<evidence type="ECO:0000256" key="2">
    <source>
        <dbReference type="ARBA" id="ARBA00023125"/>
    </source>
</evidence>
<dbReference type="CDD" id="cd07377">
    <property type="entry name" value="WHTH_GntR"/>
    <property type="match status" value="1"/>
</dbReference>
<keyword evidence="1" id="KW-0805">Transcription regulation</keyword>
<dbReference type="InterPro" id="IPR011711">
    <property type="entry name" value="GntR_C"/>
</dbReference>
<dbReference type="EMBL" id="JBHSMG010000003">
    <property type="protein sequence ID" value="MFC5503102.1"/>
    <property type="molecule type" value="Genomic_DNA"/>
</dbReference>
<dbReference type="SMART" id="SM00345">
    <property type="entry name" value="HTH_GNTR"/>
    <property type="match status" value="1"/>
</dbReference>
<evidence type="ECO:0000259" key="4">
    <source>
        <dbReference type="PROSITE" id="PS50949"/>
    </source>
</evidence>
<evidence type="ECO:0000256" key="3">
    <source>
        <dbReference type="ARBA" id="ARBA00023163"/>
    </source>
</evidence>
<keyword evidence="6" id="KW-1185">Reference proteome</keyword>
<dbReference type="PANTHER" id="PTHR43537:SF24">
    <property type="entry name" value="GLUCONATE OPERON TRANSCRIPTIONAL REPRESSOR"/>
    <property type="match status" value="1"/>
</dbReference>
<dbReference type="Gene3D" id="1.10.10.10">
    <property type="entry name" value="Winged helix-like DNA-binding domain superfamily/Winged helix DNA-binding domain"/>
    <property type="match status" value="1"/>
</dbReference>
<feature type="domain" description="HTH gntR-type" evidence="4">
    <location>
        <begin position="18"/>
        <end position="85"/>
    </location>
</feature>
<evidence type="ECO:0000313" key="6">
    <source>
        <dbReference type="Proteomes" id="UP001596039"/>
    </source>
</evidence>
<proteinExistence type="predicted"/>
<dbReference type="InterPro" id="IPR036390">
    <property type="entry name" value="WH_DNA-bd_sf"/>
</dbReference>
<dbReference type="SUPFAM" id="SSF48008">
    <property type="entry name" value="GntR ligand-binding domain-like"/>
    <property type="match status" value="1"/>
</dbReference>
<name>A0ABW0NV11_9MICO</name>
<gene>
    <name evidence="5" type="ORF">ACFPJ4_12705</name>
</gene>
<dbReference type="PANTHER" id="PTHR43537">
    <property type="entry name" value="TRANSCRIPTIONAL REGULATOR, GNTR FAMILY"/>
    <property type="match status" value="1"/>
</dbReference>
<dbReference type="SMART" id="SM00895">
    <property type="entry name" value="FCD"/>
    <property type="match status" value="1"/>
</dbReference>
<organism evidence="5 6">
    <name type="scientific">Lysinimonas soli</name>
    <dbReference type="NCBI Taxonomy" id="1074233"/>
    <lineage>
        <taxon>Bacteria</taxon>
        <taxon>Bacillati</taxon>
        <taxon>Actinomycetota</taxon>
        <taxon>Actinomycetes</taxon>
        <taxon>Micrococcales</taxon>
        <taxon>Microbacteriaceae</taxon>
        <taxon>Lysinimonas</taxon>
    </lineage>
</organism>
<keyword evidence="2" id="KW-0238">DNA-binding</keyword>
<evidence type="ECO:0000313" key="5">
    <source>
        <dbReference type="EMBL" id="MFC5503102.1"/>
    </source>
</evidence>
<keyword evidence="3" id="KW-0804">Transcription</keyword>
<dbReference type="SUPFAM" id="SSF46785">
    <property type="entry name" value="Winged helix' DNA-binding domain"/>
    <property type="match status" value="1"/>
</dbReference>
<accession>A0ABW0NV11</accession>
<evidence type="ECO:0000256" key="1">
    <source>
        <dbReference type="ARBA" id="ARBA00023015"/>
    </source>
</evidence>
<dbReference type="InterPro" id="IPR000524">
    <property type="entry name" value="Tscrpt_reg_HTH_GntR"/>
</dbReference>
<dbReference type="Pfam" id="PF07729">
    <property type="entry name" value="FCD"/>
    <property type="match status" value="1"/>
</dbReference>
<comment type="caution">
    <text evidence="5">The sequence shown here is derived from an EMBL/GenBank/DDBJ whole genome shotgun (WGS) entry which is preliminary data.</text>
</comment>
<dbReference type="RefSeq" id="WP_386740815.1">
    <property type="nucleotide sequence ID" value="NZ_JBHSMG010000003.1"/>
</dbReference>
<dbReference type="Gene3D" id="1.20.120.530">
    <property type="entry name" value="GntR ligand-binding domain-like"/>
    <property type="match status" value="1"/>
</dbReference>
<protein>
    <submittedName>
        <fullName evidence="5">GntR family transcriptional regulator</fullName>
    </submittedName>
</protein>
<dbReference type="PROSITE" id="PS50949">
    <property type="entry name" value="HTH_GNTR"/>
    <property type="match status" value="1"/>
</dbReference>
<dbReference type="InterPro" id="IPR008920">
    <property type="entry name" value="TF_FadR/GntR_C"/>
</dbReference>
<dbReference type="Proteomes" id="UP001596039">
    <property type="component" value="Unassembled WGS sequence"/>
</dbReference>
<dbReference type="Pfam" id="PF00392">
    <property type="entry name" value="GntR"/>
    <property type="match status" value="1"/>
</dbReference>
<dbReference type="PRINTS" id="PR00035">
    <property type="entry name" value="HTHGNTR"/>
</dbReference>
<sequence length="239" mass="26882">MSIQRGSVQGARVERHAAPLRQQVVRAMRESILEGELSPGERLLESALCERYDVSRTVIREALRQLESESLITVLPNRGPIVTVLQQHDIEALYDVRRALEGLAGELFARNASDDTAARLQEHLRDMDGLYLHGTVETREQSKEEFYRIMLEGAGNDVLAASLTGIHTRIGLFRRYAFVDDTRVSMSMEELRRIVRAIAVHRDPVDGRAACEEHIRLAGQLAILEYGRRQPHPGAPAPE</sequence>